<sequence>MERRGDRREDVLSEMEDLRASERRDERVEPAWEISRWGECLMERRWESVVMTWKWSEMWAVERKDWRREEESEGKEDPTRRMWRERGREEEEEEEEEGSGGGGHFDGAEEVRSGSV</sequence>
<accession>A0ACC4APQ5</accession>
<reference evidence="1 2" key="1">
    <citation type="journal article" date="2024" name="Plant Biotechnol. J.">
        <title>Genome and CRISPR/Cas9 system of a widespread forest tree (Populus alba) in the world.</title>
        <authorList>
            <person name="Liu Y.J."/>
            <person name="Jiang P.F."/>
            <person name="Han X.M."/>
            <person name="Li X.Y."/>
            <person name="Wang H.M."/>
            <person name="Wang Y.J."/>
            <person name="Wang X.X."/>
            <person name="Zeng Q.Y."/>
        </authorList>
    </citation>
    <scope>NUCLEOTIDE SEQUENCE [LARGE SCALE GENOMIC DNA]</scope>
    <source>
        <strain evidence="2">cv. PAL-ZL1</strain>
    </source>
</reference>
<protein>
    <submittedName>
        <fullName evidence="1">Uncharacterized protein</fullName>
    </submittedName>
</protein>
<name>A0ACC4APQ5_POPAL</name>
<evidence type="ECO:0000313" key="1">
    <source>
        <dbReference type="EMBL" id="KAL3567936.1"/>
    </source>
</evidence>
<evidence type="ECO:0000313" key="2">
    <source>
        <dbReference type="Proteomes" id="UP000309997"/>
    </source>
</evidence>
<dbReference type="Proteomes" id="UP000309997">
    <property type="component" value="Unassembled WGS sequence"/>
</dbReference>
<organism evidence="1 2">
    <name type="scientific">Populus alba</name>
    <name type="common">White poplar</name>
    <dbReference type="NCBI Taxonomy" id="43335"/>
    <lineage>
        <taxon>Eukaryota</taxon>
        <taxon>Viridiplantae</taxon>
        <taxon>Streptophyta</taxon>
        <taxon>Embryophyta</taxon>
        <taxon>Tracheophyta</taxon>
        <taxon>Spermatophyta</taxon>
        <taxon>Magnoliopsida</taxon>
        <taxon>eudicotyledons</taxon>
        <taxon>Gunneridae</taxon>
        <taxon>Pentapetalae</taxon>
        <taxon>rosids</taxon>
        <taxon>fabids</taxon>
        <taxon>Malpighiales</taxon>
        <taxon>Salicaceae</taxon>
        <taxon>Saliceae</taxon>
        <taxon>Populus</taxon>
    </lineage>
</organism>
<dbReference type="EMBL" id="RCHU02000017">
    <property type="protein sequence ID" value="KAL3567936.1"/>
    <property type="molecule type" value="Genomic_DNA"/>
</dbReference>
<comment type="caution">
    <text evidence="1">The sequence shown here is derived from an EMBL/GenBank/DDBJ whole genome shotgun (WGS) entry which is preliminary data.</text>
</comment>
<keyword evidence="2" id="KW-1185">Reference proteome</keyword>
<proteinExistence type="predicted"/>
<gene>
    <name evidence="1" type="ORF">D5086_030587</name>
</gene>